<sequence>MAGATIPWCDMVEVHDSNVEVLRAELEQAEQDLVCQVKRVSELTTELEMKTKERKFLSDQVEILTSELKKEQSRSLEKSDQMEKLKYSLRQQLLKAKQVNAARVARLHEFVGLQKSNFNLNQKLKIAKNLNRTLEREAARLSTQLESNKIESLSKQEEYLTAELQKEWTWTLEMMDQMEKQNNAHQQDLLEAKQVNAAGEAHLVEKVGELTTKLEMETQKNQSLSEQVEILTAGLQKERTRSLEQSDQMEELKDAHQKQLLEAKQVNAAGEAHLVQRVRELTTELEMETKENKSLSEQVEQLTAELQVEQTRSLEQSDQMEELKDALRQQLLKAIQVNAARVAQLHKFVDLQKSNYDLTQKFRIGKNLNGALEREAARLFTQLEKEIKKIESLSKQEVVKQEYFTAELQKEWTWRLEMIDQLEEQKDAHQQELQALKQGDIEREALRRDLEGLKTANLELVTRLQAEEELSENLKRETTSLSISLEAETLKNKSLLKQGESLTTELQKEQNWRLELGDQAQAERDAHQQELQALCQELEILKATNPETPGKLQAEKEAGNERTKKGRRRSQRPTKTPTSQGVSDVHQ</sequence>
<reference evidence="3 5" key="1">
    <citation type="submission" date="2017-12" db="EMBL/GenBank/DDBJ databases">
        <title>Integrating genomic resources of turbot (Scophthalmus maximus) in depth evaluation of genetic and physical mapping variation across individuals.</title>
        <authorList>
            <person name="Martinez P."/>
        </authorList>
    </citation>
    <scope>NUCLEOTIDE SEQUENCE [LARGE SCALE GENOMIC DNA]</scope>
</reference>
<gene>
    <name evidence="4" type="ORF">F2P81_016613</name>
    <name evidence="3" type="ORF">SMAX5B_005267</name>
</gene>
<keyword evidence="5" id="KW-1185">Reference proteome</keyword>
<feature type="compositionally biased region" description="Basic and acidic residues" evidence="2">
    <location>
        <begin position="553"/>
        <end position="563"/>
    </location>
</feature>
<evidence type="ECO:0000256" key="2">
    <source>
        <dbReference type="SAM" id="MobiDB-lite"/>
    </source>
</evidence>
<accession>A0A2U9CH20</accession>
<feature type="coiled-coil region" evidence="1">
    <location>
        <begin position="117"/>
        <end position="151"/>
    </location>
</feature>
<evidence type="ECO:0000313" key="5">
    <source>
        <dbReference type="Proteomes" id="UP000246464"/>
    </source>
</evidence>
<dbReference type="Proteomes" id="UP000246464">
    <property type="component" value="Chromosome 16"/>
</dbReference>
<feature type="coiled-coil region" evidence="1">
    <location>
        <begin position="376"/>
        <end position="477"/>
    </location>
</feature>
<dbReference type="EMBL" id="VEVO01000014">
    <property type="protein sequence ID" value="KAF0032058.1"/>
    <property type="molecule type" value="Genomic_DNA"/>
</dbReference>
<reference evidence="4 6" key="2">
    <citation type="submission" date="2019-06" db="EMBL/GenBank/DDBJ databases">
        <title>Draft genomes of female and male turbot (Scophthalmus maximus).</title>
        <authorList>
            <person name="Xu H."/>
            <person name="Xu X.-W."/>
            <person name="Shao C."/>
            <person name="Chen S."/>
        </authorList>
    </citation>
    <scope>NUCLEOTIDE SEQUENCE [LARGE SCALE GENOMIC DNA]</scope>
    <source>
        <strain evidence="4">Ysfricsl-2016a</strain>
        <tissue evidence="4">Blood</tissue>
    </source>
</reference>
<evidence type="ECO:0000256" key="1">
    <source>
        <dbReference type="SAM" id="Coils"/>
    </source>
</evidence>
<feature type="compositionally biased region" description="Polar residues" evidence="2">
    <location>
        <begin position="573"/>
        <end position="587"/>
    </location>
</feature>
<dbReference type="EMBL" id="CP026258">
    <property type="protein sequence ID" value="AWP15827.1"/>
    <property type="molecule type" value="Genomic_DNA"/>
</dbReference>
<keyword evidence="1" id="KW-0175">Coiled coil</keyword>
<dbReference type="AlphaFoldDB" id="A0A2U9CH20"/>
<organism evidence="3 5">
    <name type="scientific">Scophthalmus maximus</name>
    <name type="common">Turbot</name>
    <name type="synonym">Psetta maxima</name>
    <dbReference type="NCBI Taxonomy" id="52904"/>
    <lineage>
        <taxon>Eukaryota</taxon>
        <taxon>Metazoa</taxon>
        <taxon>Chordata</taxon>
        <taxon>Craniata</taxon>
        <taxon>Vertebrata</taxon>
        <taxon>Euteleostomi</taxon>
        <taxon>Actinopterygii</taxon>
        <taxon>Neopterygii</taxon>
        <taxon>Teleostei</taxon>
        <taxon>Neoteleostei</taxon>
        <taxon>Acanthomorphata</taxon>
        <taxon>Carangaria</taxon>
        <taxon>Pleuronectiformes</taxon>
        <taxon>Pleuronectoidei</taxon>
        <taxon>Scophthalmidae</taxon>
        <taxon>Scophthalmus</taxon>
    </lineage>
</organism>
<dbReference type="Proteomes" id="UP000438429">
    <property type="component" value="Unassembled WGS sequence"/>
</dbReference>
<evidence type="ECO:0000313" key="3">
    <source>
        <dbReference type="EMBL" id="AWP15827.1"/>
    </source>
</evidence>
<feature type="coiled-coil region" evidence="1">
    <location>
        <begin position="12"/>
        <end position="74"/>
    </location>
</feature>
<protein>
    <submittedName>
        <fullName evidence="3">Putative leucine-rich repeat-containing protein DDB G0290503</fullName>
    </submittedName>
</protein>
<feature type="coiled-coil region" evidence="1">
    <location>
        <begin position="175"/>
        <end position="312"/>
    </location>
</feature>
<proteinExistence type="predicted"/>
<feature type="region of interest" description="Disordered" evidence="2">
    <location>
        <begin position="542"/>
        <end position="587"/>
    </location>
</feature>
<evidence type="ECO:0000313" key="6">
    <source>
        <dbReference type="Proteomes" id="UP000438429"/>
    </source>
</evidence>
<evidence type="ECO:0000313" key="4">
    <source>
        <dbReference type="EMBL" id="KAF0032058.1"/>
    </source>
</evidence>
<name>A0A2U9CH20_SCOMX</name>